<reference evidence="1 2" key="1">
    <citation type="submission" date="2020-12" db="EMBL/GenBank/DDBJ databases">
        <title>Sphingomonas sp.</title>
        <authorList>
            <person name="Kim M.K."/>
        </authorList>
    </citation>
    <scope>NUCLEOTIDE SEQUENCE [LARGE SCALE GENOMIC DNA]</scope>
    <source>
        <strain evidence="1 2">BT552</strain>
    </source>
</reference>
<dbReference type="Proteomes" id="UP000763641">
    <property type="component" value="Unassembled WGS sequence"/>
</dbReference>
<dbReference type="EMBL" id="JAFEMC010000003">
    <property type="protein sequence ID" value="MBM6577219.1"/>
    <property type="molecule type" value="Genomic_DNA"/>
</dbReference>
<gene>
    <name evidence="1" type="ORF">ILT43_12625</name>
</gene>
<evidence type="ECO:0000313" key="1">
    <source>
        <dbReference type="EMBL" id="MBM6577219.1"/>
    </source>
</evidence>
<name>A0ABS2D8F5_9SPHN</name>
<comment type="caution">
    <text evidence="1">The sequence shown here is derived from an EMBL/GenBank/DDBJ whole genome shotgun (WGS) entry which is preliminary data.</text>
</comment>
<evidence type="ECO:0008006" key="3">
    <source>
        <dbReference type="Google" id="ProtNLM"/>
    </source>
</evidence>
<proteinExistence type="predicted"/>
<organism evidence="1 2">
    <name type="scientific">Sphingomonas longa</name>
    <dbReference type="NCBI Taxonomy" id="2778730"/>
    <lineage>
        <taxon>Bacteria</taxon>
        <taxon>Pseudomonadati</taxon>
        <taxon>Pseudomonadota</taxon>
        <taxon>Alphaproteobacteria</taxon>
        <taxon>Sphingomonadales</taxon>
        <taxon>Sphingomonadaceae</taxon>
        <taxon>Sphingomonas</taxon>
    </lineage>
</organism>
<accession>A0ABS2D8F5</accession>
<dbReference type="RefSeq" id="WP_204199314.1">
    <property type="nucleotide sequence ID" value="NZ_JAFEMC010000003.1"/>
</dbReference>
<keyword evidence="2" id="KW-1185">Reference proteome</keyword>
<protein>
    <recommendedName>
        <fullName evidence="3">Response regulatory domain-containing protein</fullName>
    </recommendedName>
</protein>
<sequence>MKQTYAPMPTHAPDRALRRDRLDGTRVAIAVANDYRAAYLGNAIVASGGRVAGVAADVAELETLLDRHAPAALIVNHELPGRGLSTALDAAIDRGVRVVVVGPARLDSGSPLHRHACMLDPCAGFQVVEAVVEALDVGADEAASSARAFWPVGNGRRVTL</sequence>
<evidence type="ECO:0000313" key="2">
    <source>
        <dbReference type="Proteomes" id="UP000763641"/>
    </source>
</evidence>